<dbReference type="PANTHER" id="PTHR46112">
    <property type="entry name" value="AMINOPEPTIDASE"/>
    <property type="match status" value="1"/>
</dbReference>
<accession>A0A7R6PXW7</accession>
<organism evidence="2 3">
    <name type="scientific">Thermotomaculum hydrothermale</name>
    <dbReference type="NCBI Taxonomy" id="981385"/>
    <lineage>
        <taxon>Bacteria</taxon>
        <taxon>Pseudomonadati</taxon>
        <taxon>Acidobacteriota</taxon>
        <taxon>Holophagae</taxon>
        <taxon>Thermotomaculales</taxon>
        <taxon>Thermotomaculaceae</taxon>
        <taxon>Thermotomaculum</taxon>
    </lineage>
</organism>
<evidence type="ECO:0000313" key="3">
    <source>
        <dbReference type="Proteomes" id="UP000595564"/>
    </source>
</evidence>
<dbReference type="EMBL" id="AP017470">
    <property type="protein sequence ID" value="BBB32795.1"/>
    <property type="molecule type" value="Genomic_DNA"/>
</dbReference>
<proteinExistence type="predicted"/>
<evidence type="ECO:0000259" key="1">
    <source>
        <dbReference type="Pfam" id="PF00557"/>
    </source>
</evidence>
<feature type="domain" description="Peptidase M24" evidence="1">
    <location>
        <begin position="158"/>
        <end position="376"/>
    </location>
</feature>
<keyword evidence="3" id="KW-1185">Reference proteome</keyword>
<gene>
    <name evidence="2" type="ORF">TTHT_1278</name>
</gene>
<dbReference type="KEGG" id="thyd:TTHT_1278"/>
<sequence>MYKEKIEQAVQILNELNIDMWLTFGRESHTLHDPATDLILGTGYTWHSAFIITKDGDSVAIIGSLDAANIEKRKIYKKVIPYLKSIKDDLLNYIKDKDPQKIAINFSEDNVMADGLTYGSFITLKKLLEGTPYVDRLVSSEEIISALRGRKSKTEIERIKFAIKETEKLYHEIWDYLKPGLTEKQVHDYMVKRMEDLGYEPAWDIEMCPSVFTGIPEEGEAHTGPTDKIIERGHVLNMDFGLKINDYCSDLQRTWYVLREGETQAPDEVLKGFCAVRDAIVECAKAIRPGMEGREIDAIARNLIIERGFDEYPHALGHQVGRVAHDGGGLLAPEWERYGDLPYKKIEENQVYTLEPRVRIEGYGVATIEEIIVVTKEGGRFLSNLQKEIWLVK</sequence>
<dbReference type="AlphaFoldDB" id="A0A7R6PXW7"/>
<evidence type="ECO:0000313" key="2">
    <source>
        <dbReference type="EMBL" id="BBB32795.1"/>
    </source>
</evidence>
<dbReference type="InterPro" id="IPR029149">
    <property type="entry name" value="Creatin/AminoP/Spt16_N"/>
</dbReference>
<reference evidence="2 3" key="1">
    <citation type="journal article" date="2012" name="Extremophiles">
        <title>Thermotomaculum hydrothermale gen. nov., sp. nov., a novel heterotrophic thermophile within the phylum Acidobacteria from a deep-sea hydrothermal vent chimney in the Southern Okinawa Trough.</title>
        <authorList>
            <person name="Izumi H."/>
            <person name="Nunoura T."/>
            <person name="Miyazaki M."/>
            <person name="Mino S."/>
            <person name="Toki T."/>
            <person name="Takai K."/>
            <person name="Sako Y."/>
            <person name="Sawabe T."/>
            <person name="Nakagawa S."/>
        </authorList>
    </citation>
    <scope>NUCLEOTIDE SEQUENCE [LARGE SCALE GENOMIC DNA]</scope>
    <source>
        <strain evidence="2 3">AC55</strain>
    </source>
</reference>
<dbReference type="SUPFAM" id="SSF55920">
    <property type="entry name" value="Creatinase/aminopeptidase"/>
    <property type="match status" value="1"/>
</dbReference>
<dbReference type="SUPFAM" id="SSF53092">
    <property type="entry name" value="Creatinase/prolidase N-terminal domain"/>
    <property type="match status" value="1"/>
</dbReference>
<name>A0A7R6PXW7_9BACT</name>
<dbReference type="InterPro" id="IPR000994">
    <property type="entry name" value="Pept_M24"/>
</dbReference>
<dbReference type="InterPro" id="IPR036005">
    <property type="entry name" value="Creatinase/aminopeptidase-like"/>
</dbReference>
<protein>
    <submittedName>
        <fullName evidence="2">Peptidase M24</fullName>
    </submittedName>
</protein>
<dbReference type="Gene3D" id="3.90.230.10">
    <property type="entry name" value="Creatinase/methionine aminopeptidase superfamily"/>
    <property type="match status" value="1"/>
</dbReference>
<dbReference type="Proteomes" id="UP000595564">
    <property type="component" value="Chromosome"/>
</dbReference>
<dbReference type="InterPro" id="IPR050659">
    <property type="entry name" value="Peptidase_M24B"/>
</dbReference>
<dbReference type="PANTHER" id="PTHR46112:SF8">
    <property type="entry name" value="CYTOPLASMIC PEPTIDASE PEPQ-RELATED"/>
    <property type="match status" value="1"/>
</dbReference>
<dbReference type="Pfam" id="PF00557">
    <property type="entry name" value="Peptidase_M24"/>
    <property type="match status" value="1"/>
</dbReference>
<dbReference type="RefSeq" id="WP_201327099.1">
    <property type="nucleotide sequence ID" value="NZ_AP017470.1"/>
</dbReference>